<sequence>MKTSTKLNHCIILNTLIASVLIIPGVAMASDDTYRFRMVNAEDTADSPAGRGMQRWADLIEERSDGRMTAQVFHQGALGNVSEVFDHMLMGGVDMVIAATPTSYDNRVGVMSLPYLFLDWEEAQTAWERGGWMNGIVEPIFTDMGLKMFGSFPWGFTGVATRGDYAVSLGEAQEKALKVRAIPAFPVPQTVQAMGYHSVPLDWNEVYTAIQTGVVDGDAGNIIYWDYEFFGEILDYFVHTKHFFGQAALMMNQDTWAALDEEDQQIVASAAYEVVDKQFSDAQSEDEYWIATAQEGGMEYIELSDQELAEMAQHVRDVVWQQAEEEFGTELIQEILSHTQLEN</sequence>
<dbReference type="Gene3D" id="3.40.190.170">
    <property type="entry name" value="Bacterial extracellular solute-binding protein, family 7"/>
    <property type="match status" value="1"/>
</dbReference>
<accession>A0A6N0Z1T6</accession>
<protein>
    <submittedName>
        <fullName evidence="4">Solute-binding protein</fullName>
    </submittedName>
</protein>
<dbReference type="InterPro" id="IPR018389">
    <property type="entry name" value="DctP_fam"/>
</dbReference>
<evidence type="ECO:0000256" key="3">
    <source>
        <dbReference type="ARBA" id="ARBA00022729"/>
    </source>
</evidence>
<keyword evidence="2" id="KW-0813">Transport</keyword>
<comment type="similarity">
    <text evidence="1">Belongs to the bacterial solute-binding protein 7 family.</text>
</comment>
<dbReference type="AlphaFoldDB" id="A0A653Z649"/>
<accession>A0A653Z649</accession>
<dbReference type="GO" id="GO:0055085">
    <property type="term" value="P:transmembrane transport"/>
    <property type="evidence" value="ECO:0007669"/>
    <property type="project" value="InterPro"/>
</dbReference>
<dbReference type="PANTHER" id="PTHR33376">
    <property type="match status" value="1"/>
</dbReference>
<gene>
    <name evidence="4" type="ORF">FX987_03661</name>
</gene>
<organism evidence="4 5">
    <name type="scientific">Vreelandella titanicae</name>
    <dbReference type="NCBI Taxonomy" id="664683"/>
    <lineage>
        <taxon>Bacteria</taxon>
        <taxon>Pseudomonadati</taxon>
        <taxon>Pseudomonadota</taxon>
        <taxon>Gammaproteobacteria</taxon>
        <taxon>Oceanospirillales</taxon>
        <taxon>Halomonadaceae</taxon>
        <taxon>Vreelandella</taxon>
    </lineage>
</organism>
<evidence type="ECO:0000256" key="1">
    <source>
        <dbReference type="ARBA" id="ARBA00009023"/>
    </source>
</evidence>
<dbReference type="Proteomes" id="UP000509761">
    <property type="component" value="Chromosome"/>
</dbReference>
<reference evidence="4 5" key="1">
    <citation type="submission" date="2019-12" db="EMBL/GenBank/DDBJ databases">
        <title>Genome sequencing and assembly of endphytes of Porphyra tenera.</title>
        <authorList>
            <person name="Park J.M."/>
            <person name="Shin R."/>
            <person name="Jo S.H."/>
        </authorList>
    </citation>
    <scope>NUCLEOTIDE SEQUENCE [LARGE SCALE GENOMIC DNA]</scope>
    <source>
        <strain evidence="4 5">GPM3</strain>
    </source>
</reference>
<proteinExistence type="inferred from homology"/>
<dbReference type="Pfam" id="PF03480">
    <property type="entry name" value="DctP"/>
    <property type="match status" value="1"/>
</dbReference>
<keyword evidence="5" id="KW-1185">Reference proteome</keyword>
<evidence type="ECO:0000313" key="5">
    <source>
        <dbReference type="Proteomes" id="UP000509761"/>
    </source>
</evidence>
<dbReference type="PANTHER" id="PTHR33376:SF7">
    <property type="entry name" value="C4-DICARBOXYLATE-BINDING PROTEIN DCTB"/>
    <property type="match status" value="1"/>
</dbReference>
<dbReference type="NCBIfam" id="NF037995">
    <property type="entry name" value="TRAP_S1"/>
    <property type="match status" value="1"/>
</dbReference>
<evidence type="ECO:0000313" key="4">
    <source>
        <dbReference type="EMBL" id="QKS25864.1"/>
    </source>
</evidence>
<name>A0A653Z649_9GAMM</name>
<dbReference type="InterPro" id="IPR038404">
    <property type="entry name" value="TRAP_DctP_sf"/>
</dbReference>
<dbReference type="EMBL" id="CP054580">
    <property type="protein sequence ID" value="QKS25864.1"/>
    <property type="molecule type" value="Genomic_DNA"/>
</dbReference>
<dbReference type="RefSeq" id="WP_022521370.1">
    <property type="nucleotide sequence ID" value="NZ_CP054580.1"/>
</dbReference>
<evidence type="ECO:0000256" key="2">
    <source>
        <dbReference type="ARBA" id="ARBA00022448"/>
    </source>
</evidence>
<keyword evidence="3" id="KW-0732">Signal</keyword>